<feature type="compositionally biased region" description="Acidic residues" evidence="7">
    <location>
        <begin position="806"/>
        <end position="842"/>
    </location>
</feature>
<dbReference type="NCBIfam" id="TIGR02250">
    <property type="entry name" value="FCP1_euk"/>
    <property type="match status" value="1"/>
</dbReference>
<gene>
    <name evidence="10" type="ORF">PG991_000091</name>
</gene>
<dbReference type="InterPro" id="IPR001357">
    <property type="entry name" value="BRCT_dom"/>
</dbReference>
<evidence type="ECO:0000259" key="9">
    <source>
        <dbReference type="PROSITE" id="PS50969"/>
    </source>
</evidence>
<keyword evidence="3 6" id="KW-0539">Nucleus</keyword>
<dbReference type="Gene3D" id="3.40.50.1000">
    <property type="entry name" value="HAD superfamily/HAD-like"/>
    <property type="match status" value="1"/>
</dbReference>
<dbReference type="SUPFAM" id="SSF56784">
    <property type="entry name" value="HAD-like"/>
    <property type="match status" value="1"/>
</dbReference>
<dbReference type="Pfam" id="PF03031">
    <property type="entry name" value="NIF"/>
    <property type="match status" value="1"/>
</dbReference>
<dbReference type="PANTHER" id="PTHR23081:SF36">
    <property type="entry name" value="RNA POLYMERASE II SUBUNIT A C-TERMINAL DOMAIN PHOSPHATASE"/>
    <property type="match status" value="1"/>
</dbReference>
<dbReference type="InterPro" id="IPR036420">
    <property type="entry name" value="BRCT_dom_sf"/>
</dbReference>
<dbReference type="SMART" id="SM00577">
    <property type="entry name" value="CPDc"/>
    <property type="match status" value="1"/>
</dbReference>
<evidence type="ECO:0000259" key="8">
    <source>
        <dbReference type="PROSITE" id="PS50172"/>
    </source>
</evidence>
<evidence type="ECO:0000256" key="6">
    <source>
        <dbReference type="RuleBase" id="RU366066"/>
    </source>
</evidence>
<dbReference type="InterPro" id="IPR011947">
    <property type="entry name" value="FCP1_euk"/>
</dbReference>
<dbReference type="InterPro" id="IPR039189">
    <property type="entry name" value="Fcp1"/>
</dbReference>
<feature type="compositionally biased region" description="Acidic residues" evidence="7">
    <location>
        <begin position="772"/>
        <end position="791"/>
    </location>
</feature>
<dbReference type="InterPro" id="IPR023214">
    <property type="entry name" value="HAD_sf"/>
</dbReference>
<feature type="domain" description="BRCT" evidence="8">
    <location>
        <begin position="518"/>
        <end position="613"/>
    </location>
</feature>
<comment type="catalytic activity">
    <reaction evidence="4 6">
        <text>O-phospho-L-seryl-[protein] + H2O = L-seryl-[protein] + phosphate</text>
        <dbReference type="Rhea" id="RHEA:20629"/>
        <dbReference type="Rhea" id="RHEA-COMP:9863"/>
        <dbReference type="Rhea" id="RHEA-COMP:11604"/>
        <dbReference type="ChEBI" id="CHEBI:15377"/>
        <dbReference type="ChEBI" id="CHEBI:29999"/>
        <dbReference type="ChEBI" id="CHEBI:43474"/>
        <dbReference type="ChEBI" id="CHEBI:83421"/>
        <dbReference type="EC" id="3.1.3.16"/>
    </reaction>
</comment>
<dbReference type="PROSITE" id="PS50969">
    <property type="entry name" value="FCP1"/>
    <property type="match status" value="1"/>
</dbReference>
<comment type="function">
    <text evidence="6">This promotes the activity of RNA polymerase II.</text>
</comment>
<dbReference type="Gene3D" id="3.40.50.10190">
    <property type="entry name" value="BRCT domain"/>
    <property type="match status" value="1"/>
</dbReference>
<evidence type="ECO:0000313" key="11">
    <source>
        <dbReference type="Proteomes" id="UP001396898"/>
    </source>
</evidence>
<feature type="region of interest" description="Disordered" evidence="7">
    <location>
        <begin position="341"/>
        <end position="376"/>
    </location>
</feature>
<dbReference type="PANTHER" id="PTHR23081">
    <property type="entry name" value="RNA POLYMERASE II CTD PHOSPHATASE"/>
    <property type="match status" value="1"/>
</dbReference>
<keyword evidence="2 6" id="KW-0378">Hydrolase</keyword>
<feature type="compositionally biased region" description="Acidic residues" evidence="7">
    <location>
        <begin position="424"/>
        <end position="438"/>
    </location>
</feature>
<evidence type="ECO:0000256" key="7">
    <source>
        <dbReference type="SAM" id="MobiDB-lite"/>
    </source>
</evidence>
<feature type="compositionally biased region" description="Acidic residues" evidence="7">
    <location>
        <begin position="654"/>
        <end position="676"/>
    </location>
</feature>
<comment type="caution">
    <text evidence="10">The sequence shown here is derived from an EMBL/GenBank/DDBJ whole genome shotgun (WGS) entry which is preliminary data.</text>
</comment>
<comment type="subcellular location">
    <subcellularLocation>
        <location evidence="1 6">Nucleus</location>
    </subcellularLocation>
</comment>
<evidence type="ECO:0000256" key="5">
    <source>
        <dbReference type="ARBA" id="ARBA00048336"/>
    </source>
</evidence>
<dbReference type="CDD" id="cd07521">
    <property type="entry name" value="HAD_FCP1-like"/>
    <property type="match status" value="1"/>
</dbReference>
<name>A0ABR1T160_9PEZI</name>
<dbReference type="Proteomes" id="UP001396898">
    <property type="component" value="Unassembled WGS sequence"/>
</dbReference>
<dbReference type="InterPro" id="IPR036412">
    <property type="entry name" value="HAD-like_sf"/>
</dbReference>
<dbReference type="CDD" id="cd17729">
    <property type="entry name" value="BRCT_CTDP1"/>
    <property type="match status" value="1"/>
</dbReference>
<evidence type="ECO:0000256" key="3">
    <source>
        <dbReference type="ARBA" id="ARBA00023242"/>
    </source>
</evidence>
<organism evidence="10 11">
    <name type="scientific">Apiospora marii</name>
    <dbReference type="NCBI Taxonomy" id="335849"/>
    <lineage>
        <taxon>Eukaryota</taxon>
        <taxon>Fungi</taxon>
        <taxon>Dikarya</taxon>
        <taxon>Ascomycota</taxon>
        <taxon>Pezizomycotina</taxon>
        <taxon>Sordariomycetes</taxon>
        <taxon>Xylariomycetidae</taxon>
        <taxon>Amphisphaeriales</taxon>
        <taxon>Apiosporaceae</taxon>
        <taxon>Apiospora</taxon>
    </lineage>
</organism>
<accession>A0ABR1T160</accession>
<dbReference type="InterPro" id="IPR004274">
    <property type="entry name" value="FCP1_dom"/>
</dbReference>
<comment type="catalytic activity">
    <reaction evidence="5 6">
        <text>O-phospho-L-threonyl-[protein] + H2O = L-threonyl-[protein] + phosphate</text>
        <dbReference type="Rhea" id="RHEA:47004"/>
        <dbReference type="Rhea" id="RHEA-COMP:11060"/>
        <dbReference type="Rhea" id="RHEA-COMP:11605"/>
        <dbReference type="ChEBI" id="CHEBI:15377"/>
        <dbReference type="ChEBI" id="CHEBI:30013"/>
        <dbReference type="ChEBI" id="CHEBI:43474"/>
        <dbReference type="ChEBI" id="CHEBI:61977"/>
        <dbReference type="EC" id="3.1.3.16"/>
    </reaction>
</comment>
<feature type="compositionally biased region" description="Pro residues" evidence="7">
    <location>
        <begin position="347"/>
        <end position="357"/>
    </location>
</feature>
<feature type="compositionally biased region" description="Basic and acidic residues" evidence="7">
    <location>
        <begin position="412"/>
        <end position="423"/>
    </location>
</feature>
<proteinExistence type="predicted"/>
<dbReference type="SUPFAM" id="SSF52113">
    <property type="entry name" value="BRCT domain"/>
    <property type="match status" value="1"/>
</dbReference>
<feature type="compositionally biased region" description="Acidic residues" evidence="7">
    <location>
        <begin position="626"/>
        <end position="636"/>
    </location>
</feature>
<reference evidence="10 11" key="1">
    <citation type="submission" date="2023-01" db="EMBL/GenBank/DDBJ databases">
        <title>Analysis of 21 Apiospora genomes using comparative genomics revels a genus with tremendous synthesis potential of carbohydrate active enzymes and secondary metabolites.</title>
        <authorList>
            <person name="Sorensen T."/>
        </authorList>
    </citation>
    <scope>NUCLEOTIDE SEQUENCE [LARGE SCALE GENOMIC DNA]</scope>
    <source>
        <strain evidence="10 11">CBS 20057</strain>
    </source>
</reference>
<feature type="region of interest" description="Disordered" evidence="7">
    <location>
        <begin position="412"/>
        <end position="465"/>
    </location>
</feature>
<dbReference type="Pfam" id="PF00533">
    <property type="entry name" value="BRCT"/>
    <property type="match status" value="1"/>
</dbReference>
<dbReference type="EC" id="3.1.3.16" evidence="6"/>
<evidence type="ECO:0000256" key="1">
    <source>
        <dbReference type="ARBA" id="ARBA00004123"/>
    </source>
</evidence>
<dbReference type="EMBL" id="JAQQWI010000001">
    <property type="protein sequence ID" value="KAK8040303.1"/>
    <property type="molecule type" value="Genomic_DNA"/>
</dbReference>
<evidence type="ECO:0000256" key="2">
    <source>
        <dbReference type="ARBA" id="ARBA00022801"/>
    </source>
</evidence>
<feature type="domain" description="FCP1 homology" evidence="9">
    <location>
        <begin position="158"/>
        <end position="337"/>
    </location>
</feature>
<protein>
    <recommendedName>
        <fullName evidence="6">RNA polymerase II subunit A C-terminal domain phosphatase</fullName>
        <ecNumber evidence="6">3.1.3.16</ecNumber>
    </recommendedName>
</protein>
<evidence type="ECO:0000313" key="10">
    <source>
        <dbReference type="EMBL" id="KAK8040303.1"/>
    </source>
</evidence>
<evidence type="ECO:0000256" key="4">
    <source>
        <dbReference type="ARBA" id="ARBA00047761"/>
    </source>
</evidence>
<dbReference type="PROSITE" id="PS50172">
    <property type="entry name" value="BRCT"/>
    <property type="match status" value="1"/>
</dbReference>
<feature type="region of interest" description="Disordered" evidence="7">
    <location>
        <begin position="612"/>
        <end position="842"/>
    </location>
</feature>
<sequence>MLKNFRAGDRLRYPITISKFMKNKGDEVQRGEALLQYTYKFERTIGDPALNEERTVEETGYADWDCPTEGTINKWLVKVGDVLTKSQLFVAIDEPCPHDMQYAGLCTKCGKDMKEITWATESMDTDRATIAMVHDNVALTVSAQEAMKAEIDLQRRLLQQRKLSLVVDLDQTIIHACIDPTVGEWQRDPTNPNHGAVKDVRTFQLDDGPRGVTSGCWYYIKLRPGLVGFLERMSEYFEMHVYTMGTRAYAEQIANIVDPDKKLFGHRIISRDENGSVTAKSLQRLFPVNTNMVIVIDDRADVWPRNRQNLIKVTPYDFFKGIGDINSAYLPAREDTLGAAATAAAAPPTPAATPTPIPIRTNGDAPKSPNAPGHANKIPEHEKAVAANPNGVDDAILQLQVQEQERALEKQLKERPLLHMQEELDKEDTEPDPSESSEEGTTTPPDSPEQQNGHSPTPHHRHNLLRDDDNELSCVEQHLTVTHKQFYQQYDARRASRHRIQEITSELIPNVGAVLDYLKGQVLRNCTIVLTGIVPQGVDVMVSEIGLQIMSFGADLKRKPTSRTTHLVVSSARPRTDKVRKAARIPSIKIVNQDWLAACLAEWRRVDETPYLMDINPGDRNRSAAADDDMEDDEDDKSQPKANAANPGQQSIFEGDESAGDVSDDEDDEDDEEEDPFGVIPTEPASPVKELVKMDWDDMDDELAEFMGSDVESDSDAESLYQGGGGKRKHDDLASEDGDSAEEGTGSTLSKKQKLAKARTTGLRNVENVGENGDDDDAADAAAEEEEDGGDGGDGGATVGASQEGGGEEEEDNFDDDLEAELEAEFEKEDEKEGDEDESMED</sequence>
<keyword evidence="11" id="KW-1185">Reference proteome</keyword>
<dbReference type="SMART" id="SM00292">
    <property type="entry name" value="BRCT"/>
    <property type="match status" value="1"/>
</dbReference>